<feature type="compositionally biased region" description="Low complexity" evidence="7">
    <location>
        <begin position="521"/>
        <end position="545"/>
    </location>
</feature>
<dbReference type="PANTHER" id="PTHR12265">
    <property type="entry name" value="TRANSMEMBRANE PROTEIN 53"/>
    <property type="match status" value="1"/>
</dbReference>
<evidence type="ECO:0000256" key="3">
    <source>
        <dbReference type="ARBA" id="ARBA00022989"/>
    </source>
</evidence>
<dbReference type="GO" id="GO:0005640">
    <property type="term" value="C:nuclear outer membrane"/>
    <property type="evidence" value="ECO:0007669"/>
    <property type="project" value="UniProtKB-SubCell"/>
</dbReference>
<accession>A0A167WN52</accession>
<dbReference type="Pfam" id="PF05705">
    <property type="entry name" value="DUF829"/>
    <property type="match status" value="1"/>
</dbReference>
<evidence type="ECO:0000256" key="7">
    <source>
        <dbReference type="SAM" id="MobiDB-lite"/>
    </source>
</evidence>
<dbReference type="SUPFAM" id="SSF53474">
    <property type="entry name" value="alpha/beta-Hydrolases"/>
    <property type="match status" value="1"/>
</dbReference>
<comment type="subcellular location">
    <subcellularLocation>
        <location evidence="6">Nucleus outer membrane</location>
        <topology evidence="6">Single-pass membrane protein</topology>
    </subcellularLocation>
</comment>
<evidence type="ECO:0000256" key="1">
    <source>
        <dbReference type="ARBA" id="ARBA00007387"/>
    </source>
</evidence>
<dbReference type="RefSeq" id="XP_018704647.1">
    <property type="nucleotide sequence ID" value="XM_018848312.1"/>
</dbReference>
<dbReference type="GeneID" id="30020999"/>
<evidence type="ECO:0000313" key="9">
    <source>
        <dbReference type="Proteomes" id="UP000076744"/>
    </source>
</evidence>
<keyword evidence="2" id="KW-0812">Transmembrane</keyword>
<keyword evidence="4" id="KW-0472">Membrane</keyword>
<dbReference type="EMBL" id="AZHB01000010">
    <property type="protein sequence ID" value="OAA63998.1"/>
    <property type="molecule type" value="Genomic_DNA"/>
</dbReference>
<keyword evidence="3" id="KW-1133">Transmembrane helix</keyword>
<dbReference type="Gene3D" id="3.40.50.1820">
    <property type="entry name" value="alpha/beta hydrolase"/>
    <property type="match status" value="1"/>
</dbReference>
<name>A0A167WN52_CORFA</name>
<evidence type="ECO:0008006" key="10">
    <source>
        <dbReference type="Google" id="ProtNLM"/>
    </source>
</evidence>
<dbReference type="InterPro" id="IPR008547">
    <property type="entry name" value="DUF829_TMEM53"/>
</dbReference>
<evidence type="ECO:0000313" key="8">
    <source>
        <dbReference type="EMBL" id="OAA63998.1"/>
    </source>
</evidence>
<evidence type="ECO:0000256" key="4">
    <source>
        <dbReference type="ARBA" id="ARBA00023136"/>
    </source>
</evidence>
<comment type="caution">
    <text evidence="8">The sequence shown here is derived from an EMBL/GenBank/DDBJ whole genome shotgun (WGS) entry which is preliminary data.</text>
</comment>
<evidence type="ECO:0000256" key="6">
    <source>
        <dbReference type="ARBA" id="ARBA00034303"/>
    </source>
</evidence>
<feature type="compositionally biased region" description="Basic and acidic residues" evidence="7">
    <location>
        <begin position="482"/>
        <end position="517"/>
    </location>
</feature>
<dbReference type="OrthoDB" id="77878at2759"/>
<evidence type="ECO:0000256" key="5">
    <source>
        <dbReference type="ARBA" id="ARBA00023242"/>
    </source>
</evidence>
<feature type="compositionally biased region" description="Basic residues" evidence="7">
    <location>
        <begin position="625"/>
        <end position="635"/>
    </location>
</feature>
<dbReference type="InterPro" id="IPR029058">
    <property type="entry name" value="AB_hydrolase_fold"/>
</dbReference>
<evidence type="ECO:0000256" key="2">
    <source>
        <dbReference type="ARBA" id="ARBA00022692"/>
    </source>
</evidence>
<comment type="similarity">
    <text evidence="1">Belongs to the TMEM53 family.</text>
</comment>
<sequence length="635" mass="69336">MSFGSLDGAQPANPLGFMKRLSPTVTYYEPTTTTIGSGSGNARAEPELILMSTWMGARENHIAKYVQGYRVIFPTSRILVAQCPFTHVVMPFLAWTQIRPAVPILKEVVDAESREWLKKDDSSVLTGKSTTPRVLIHAFSNGGISTTLFLYNALKRSLGGSFVLPQHVFIFDSCPGTFKWRNTARAIMQILPRWSSPAVHALLFCVWLFYRVVPVLQPRQNVNSRTIRNPRFQEFEVRRTYLYGTADKMIPPTDVEYEAGLAAEAGFHVRLERFEDATHVAIPMSHPERYWRVVEESWYGDELAARLAIESHDGSLANRKADISSETVINNISIVDDEKSISEEAYILVGDIKRNGHETLEPVQQTTHATSEDAQSTLGNISSKAKNITEQSHVVAEQAQSKTEDIMADAHGAVEQDKAAVKQLKANAAGGAKEVEIKAGRKSMTKLSDPVAQILQAATARTDKEAERTTKAAEKSVAASTKRADKKPEEVTETKDRVTETKDRVTETKDRHAERPQTPEASTALQAALAAASSSSREATEGGSSPKRNGGAHEPAVPVGGKAGKSTIKLPEAKTSQAELQKMDESPAAVGQPAVPSAWVEDKAKAERPKAEQPKPTTAASSGSKSKKSKKNGKK</sequence>
<proteinExistence type="inferred from homology"/>
<feature type="compositionally biased region" description="Basic and acidic residues" evidence="7">
    <location>
        <begin position="600"/>
        <end position="613"/>
    </location>
</feature>
<gene>
    <name evidence="8" type="ORF">ISF_04707</name>
</gene>
<keyword evidence="9" id="KW-1185">Reference proteome</keyword>
<organism evidence="8 9">
    <name type="scientific">Cordyceps fumosorosea (strain ARSEF 2679)</name>
    <name type="common">Isaria fumosorosea</name>
    <dbReference type="NCBI Taxonomy" id="1081104"/>
    <lineage>
        <taxon>Eukaryota</taxon>
        <taxon>Fungi</taxon>
        <taxon>Dikarya</taxon>
        <taxon>Ascomycota</taxon>
        <taxon>Pezizomycotina</taxon>
        <taxon>Sordariomycetes</taxon>
        <taxon>Hypocreomycetidae</taxon>
        <taxon>Hypocreales</taxon>
        <taxon>Cordycipitaceae</taxon>
        <taxon>Cordyceps</taxon>
    </lineage>
</organism>
<dbReference type="PANTHER" id="PTHR12265:SF30">
    <property type="entry name" value="TRANSMEMBRANE PROTEIN 53"/>
    <property type="match status" value="1"/>
</dbReference>
<feature type="compositionally biased region" description="Basic and acidic residues" evidence="7">
    <location>
        <begin position="461"/>
        <end position="474"/>
    </location>
</feature>
<reference evidence="8 9" key="1">
    <citation type="journal article" date="2016" name="Genome Biol. Evol.">
        <title>Divergent and convergent evolution of fungal pathogenicity.</title>
        <authorList>
            <person name="Shang Y."/>
            <person name="Xiao G."/>
            <person name="Zheng P."/>
            <person name="Cen K."/>
            <person name="Zhan S."/>
            <person name="Wang C."/>
        </authorList>
    </citation>
    <scope>NUCLEOTIDE SEQUENCE [LARGE SCALE GENOMIC DNA]</scope>
    <source>
        <strain evidence="8 9">ARSEF 2679</strain>
    </source>
</reference>
<protein>
    <recommendedName>
        <fullName evidence="10">Indole-diterpene biosynthesis protein PaxU</fullName>
    </recommendedName>
</protein>
<dbReference type="Proteomes" id="UP000076744">
    <property type="component" value="Unassembled WGS sequence"/>
</dbReference>
<feature type="region of interest" description="Disordered" evidence="7">
    <location>
        <begin position="459"/>
        <end position="635"/>
    </location>
</feature>
<dbReference type="AlphaFoldDB" id="A0A167WN52"/>
<keyword evidence="5" id="KW-0539">Nucleus</keyword>